<keyword evidence="2" id="KW-1185">Reference proteome</keyword>
<evidence type="ECO:0000313" key="1">
    <source>
        <dbReference type="EMBL" id="KAF7996433.1"/>
    </source>
</evidence>
<dbReference type="EMBL" id="JACMRX010000001">
    <property type="protein sequence ID" value="KAF7996433.1"/>
    <property type="molecule type" value="Genomic_DNA"/>
</dbReference>
<evidence type="ECO:0000313" key="2">
    <source>
        <dbReference type="Proteomes" id="UP000639338"/>
    </source>
</evidence>
<dbReference type="Proteomes" id="UP000639338">
    <property type="component" value="Unassembled WGS sequence"/>
</dbReference>
<protein>
    <submittedName>
        <fullName evidence="1">Uncharacterized protein</fullName>
    </submittedName>
</protein>
<organism evidence="1 2">
    <name type="scientific">Aphidius gifuensis</name>
    <name type="common">Parasitoid wasp</name>
    <dbReference type="NCBI Taxonomy" id="684658"/>
    <lineage>
        <taxon>Eukaryota</taxon>
        <taxon>Metazoa</taxon>
        <taxon>Ecdysozoa</taxon>
        <taxon>Arthropoda</taxon>
        <taxon>Hexapoda</taxon>
        <taxon>Insecta</taxon>
        <taxon>Pterygota</taxon>
        <taxon>Neoptera</taxon>
        <taxon>Endopterygota</taxon>
        <taxon>Hymenoptera</taxon>
        <taxon>Apocrita</taxon>
        <taxon>Ichneumonoidea</taxon>
        <taxon>Braconidae</taxon>
        <taxon>Aphidiinae</taxon>
        <taxon>Aphidius</taxon>
    </lineage>
</organism>
<name>A0A834XZH5_APHGI</name>
<dbReference type="AlphaFoldDB" id="A0A834XZH5"/>
<gene>
    <name evidence="1" type="ORF">HCN44_002065</name>
</gene>
<sequence length="369" mass="41359">MSVILRNTLRLVGTAKYAPNNSAKYLRSMTLTTNHLNNSLLSFNQANQISTNFEKIIRTTGNEILSLFAANEEIKKAKIVHLKVSLSSGKVRLITPEREKNLIFPPTFNIELNKGSIEPKSNKIADEEETLSFKLSKWKVLLDDGELKLKVIDTGETFILKHAVHIKAHINPPKPLEDGAFDLTSEPPISNVRSYTAKIISESEGSKPLDREFPPVKTMATAELFKSYGNQVSETLIETGNVEIIEDRPNSFGRMKLKFPMTASLVGAPQEIKITNTDDTYTAYHTVEIRASKKLAENLKNGSADENKKRLSKIGKLRVELVSGDLIFEPRVSSDQSVFIRQEVDIEIDLDSEVPSILINPHIKSYHNF</sequence>
<comment type="caution">
    <text evidence="1">The sequence shown here is derived from an EMBL/GenBank/DDBJ whole genome shotgun (WGS) entry which is preliminary data.</text>
</comment>
<proteinExistence type="predicted"/>
<reference evidence="1 2" key="1">
    <citation type="submission" date="2020-08" db="EMBL/GenBank/DDBJ databases">
        <title>Aphidius gifuensis genome sequencing and assembly.</title>
        <authorList>
            <person name="Du Z."/>
        </authorList>
    </citation>
    <scope>NUCLEOTIDE SEQUENCE [LARGE SCALE GENOMIC DNA]</scope>
    <source>
        <strain evidence="1">YNYX2018</strain>
        <tissue evidence="1">Adults</tissue>
    </source>
</reference>
<accession>A0A834XZH5</accession>